<evidence type="ECO:0000256" key="2">
    <source>
        <dbReference type="ARBA" id="ARBA00022741"/>
    </source>
</evidence>
<evidence type="ECO:0000256" key="3">
    <source>
        <dbReference type="ARBA" id="ARBA00022840"/>
    </source>
</evidence>
<dbReference type="InterPro" id="IPR013221">
    <property type="entry name" value="Mur_ligase_cen"/>
</dbReference>
<dbReference type="PANTHER" id="PTHR43024:SF1">
    <property type="entry name" value="UDP-N-ACETYLMURAMOYL-TRIPEPTIDE--D-ALANYL-D-ALANINE LIGASE"/>
    <property type="match status" value="1"/>
</dbReference>
<evidence type="ECO:0008006" key="8">
    <source>
        <dbReference type="Google" id="ProtNLM"/>
    </source>
</evidence>
<dbReference type="Pfam" id="PF08245">
    <property type="entry name" value="Mur_ligase_M"/>
    <property type="match status" value="1"/>
</dbReference>
<proteinExistence type="predicted"/>
<keyword evidence="1" id="KW-0436">Ligase</keyword>
<dbReference type="InterPro" id="IPR051046">
    <property type="entry name" value="MurCDEF_CellWall_CoF430Synth"/>
</dbReference>
<reference evidence="7" key="1">
    <citation type="submission" date="2017-09" db="EMBL/GenBank/DDBJ databases">
        <title>Depth-based differentiation of microbial function through sediment-hosted aquifers and enrichment of novel symbionts in the deep terrestrial subsurface.</title>
        <authorList>
            <person name="Probst A.J."/>
            <person name="Ladd B."/>
            <person name="Jarett J.K."/>
            <person name="Geller-Mcgrath D.E."/>
            <person name="Sieber C.M.K."/>
            <person name="Emerson J.B."/>
            <person name="Anantharaman K."/>
            <person name="Thomas B.C."/>
            <person name="Malmstrom R."/>
            <person name="Stieglmeier M."/>
            <person name="Klingl A."/>
            <person name="Woyke T."/>
            <person name="Ryan C.M."/>
            <person name="Banfield J.F."/>
        </authorList>
    </citation>
    <scope>NUCLEOTIDE SEQUENCE [LARGE SCALE GENOMIC DNA]</scope>
</reference>
<name>A0A2M8LGJ5_9BACT</name>
<dbReference type="Gene3D" id="3.90.190.20">
    <property type="entry name" value="Mur ligase, C-terminal domain"/>
    <property type="match status" value="1"/>
</dbReference>
<gene>
    <name evidence="6" type="ORF">COV05_04330</name>
</gene>
<dbReference type="Proteomes" id="UP000231436">
    <property type="component" value="Unassembled WGS sequence"/>
</dbReference>
<feature type="domain" description="Mur ligase C-terminal" evidence="4">
    <location>
        <begin position="267"/>
        <end position="395"/>
    </location>
</feature>
<dbReference type="AlphaFoldDB" id="A0A2M8LGJ5"/>
<protein>
    <recommendedName>
        <fullName evidence="8">UDP-N-acetylmuramoyl-tripeptide--D-alanyl-D-alanine ligase</fullName>
    </recommendedName>
</protein>
<dbReference type="Pfam" id="PF02875">
    <property type="entry name" value="Mur_ligase_C"/>
    <property type="match status" value="1"/>
</dbReference>
<dbReference type="GO" id="GO:0016881">
    <property type="term" value="F:acid-amino acid ligase activity"/>
    <property type="evidence" value="ECO:0007669"/>
    <property type="project" value="InterPro"/>
</dbReference>
<dbReference type="SUPFAM" id="SSF53623">
    <property type="entry name" value="MurD-like peptide ligases, catalytic domain"/>
    <property type="match status" value="1"/>
</dbReference>
<dbReference type="InterPro" id="IPR004101">
    <property type="entry name" value="Mur_ligase_C"/>
</dbReference>
<dbReference type="GO" id="GO:0005524">
    <property type="term" value="F:ATP binding"/>
    <property type="evidence" value="ECO:0007669"/>
    <property type="project" value="UniProtKB-KW"/>
</dbReference>
<evidence type="ECO:0000313" key="7">
    <source>
        <dbReference type="Proteomes" id="UP000231436"/>
    </source>
</evidence>
<comment type="caution">
    <text evidence="6">The sequence shown here is derived from an EMBL/GenBank/DDBJ whole genome shotgun (WGS) entry which is preliminary data.</text>
</comment>
<dbReference type="Gene3D" id="3.40.1190.10">
    <property type="entry name" value="Mur-like, catalytic domain"/>
    <property type="match status" value="1"/>
</dbReference>
<dbReference type="InterPro" id="IPR036565">
    <property type="entry name" value="Mur-like_cat_sf"/>
</dbReference>
<evidence type="ECO:0000256" key="1">
    <source>
        <dbReference type="ARBA" id="ARBA00022598"/>
    </source>
</evidence>
<sequence>MKRFVQKQLTKKVQKLLQKHNPLVIAVTGSVGKTSVRNAIASVLSAKFRVGTTMKNYNNEFGVPLSILGVESPGKSIIGWMKVLLRDPKELPEVFVLEYGIDRPGDMEYLCEIARPNISVLTRISPVHAEYFRSIEQLAEEKAVLLEQTNPDGLTVLNADDPRVLGLAGHTKANVITYGFSSGADVKARDYQLETREDFSFEPGEHVSTVRARVLTLDEEVIDLELENMLGTTSVSSLLPAIVIAKHLGLTREEILSKLPETQFEPGRMSLIPGIKGSLIIDSSYNAAPASMVAALEVLGEFHPVEEARRIAVLGHMAELGQYTEEEHRMIGLKSAEVGVHVLLTIGEPSLDIRRGAIEAGIPETSTHHFDTPEEAGRWLDREIQKGDIVLVKGSQSARTEKIVKDVMAEPLRAKELLVRQSSYWTQN</sequence>
<evidence type="ECO:0000259" key="5">
    <source>
        <dbReference type="Pfam" id="PF08245"/>
    </source>
</evidence>
<keyword evidence="2" id="KW-0547">Nucleotide-binding</keyword>
<keyword evidence="3" id="KW-0067">ATP-binding</keyword>
<dbReference type="EMBL" id="PFEU01000018">
    <property type="protein sequence ID" value="PJE76567.1"/>
    <property type="molecule type" value="Genomic_DNA"/>
</dbReference>
<evidence type="ECO:0000259" key="4">
    <source>
        <dbReference type="Pfam" id="PF02875"/>
    </source>
</evidence>
<feature type="domain" description="Mur ligase central" evidence="5">
    <location>
        <begin position="27"/>
        <end position="223"/>
    </location>
</feature>
<dbReference type="InterPro" id="IPR036615">
    <property type="entry name" value="Mur_ligase_C_dom_sf"/>
</dbReference>
<accession>A0A2M8LGJ5</accession>
<dbReference type="PANTHER" id="PTHR43024">
    <property type="entry name" value="UDP-N-ACETYLMURAMOYL-TRIPEPTIDE--D-ALANYL-D-ALANINE LIGASE"/>
    <property type="match status" value="1"/>
</dbReference>
<evidence type="ECO:0000313" key="6">
    <source>
        <dbReference type="EMBL" id="PJE76567.1"/>
    </source>
</evidence>
<organism evidence="6 7">
    <name type="scientific">Candidatus Uhrbacteria bacterium CG10_big_fil_rev_8_21_14_0_10_48_16</name>
    <dbReference type="NCBI Taxonomy" id="1975038"/>
    <lineage>
        <taxon>Bacteria</taxon>
        <taxon>Candidatus Uhriibacteriota</taxon>
    </lineage>
</organism>
<dbReference type="SUPFAM" id="SSF53244">
    <property type="entry name" value="MurD-like peptide ligases, peptide-binding domain"/>
    <property type="match status" value="1"/>
</dbReference>